<dbReference type="EMBL" id="SWKU01000070">
    <property type="protein sequence ID" value="KAF2992898.1"/>
    <property type="molecule type" value="Genomic_DNA"/>
</dbReference>
<protein>
    <submittedName>
        <fullName evidence="2">Uncharacterized protein</fullName>
    </submittedName>
</protein>
<evidence type="ECO:0000313" key="3">
    <source>
        <dbReference type="Proteomes" id="UP000801428"/>
    </source>
</evidence>
<proteinExistence type="predicted"/>
<feature type="region of interest" description="Disordered" evidence="1">
    <location>
        <begin position="200"/>
        <end position="228"/>
    </location>
</feature>
<organism evidence="2 3">
    <name type="scientific">Curvularia kusanoi</name>
    <name type="common">Cochliobolus kusanoi</name>
    <dbReference type="NCBI Taxonomy" id="90978"/>
    <lineage>
        <taxon>Eukaryota</taxon>
        <taxon>Fungi</taxon>
        <taxon>Dikarya</taxon>
        <taxon>Ascomycota</taxon>
        <taxon>Pezizomycotina</taxon>
        <taxon>Dothideomycetes</taxon>
        <taxon>Pleosporomycetidae</taxon>
        <taxon>Pleosporales</taxon>
        <taxon>Pleosporineae</taxon>
        <taxon>Pleosporaceae</taxon>
        <taxon>Curvularia</taxon>
    </lineage>
</organism>
<gene>
    <name evidence="2" type="ORF">E8E13_000124</name>
</gene>
<sequence length="228" mass="24886">MLDVPGSEPLLAQGDDPQPAEGDNLQPLEEEVTELGEDEAKISSRLNNSRIVNKQVPAEKRKDNKLAKDQQAETRREQAERQATARAEGNQQDVYISGALPVDENMPADQDGVHSAIHAPSLPTLLLEHARKKALGTALAAKEAAARLSKVNMCRHIVGYNLPDRLPDDDILTKLLDSLDISKDAQEDLTDEMQFALGVTTTGTLDEQSGQDNNGAGVRSTTDKFRQR</sequence>
<reference evidence="2" key="1">
    <citation type="submission" date="2019-04" db="EMBL/GenBank/DDBJ databases">
        <title>Sequencing of skin fungus with MAO and IRED activity.</title>
        <authorList>
            <person name="Marsaioli A.J."/>
            <person name="Bonatto J.M.C."/>
            <person name="Reis Junior O."/>
        </authorList>
    </citation>
    <scope>NUCLEOTIDE SEQUENCE</scope>
    <source>
        <strain evidence="2">30M1</strain>
    </source>
</reference>
<name>A0A9P4T3R7_CURKU</name>
<dbReference type="Proteomes" id="UP000801428">
    <property type="component" value="Unassembled WGS sequence"/>
</dbReference>
<feature type="compositionally biased region" description="Basic and acidic residues" evidence="1">
    <location>
        <begin position="57"/>
        <end position="80"/>
    </location>
</feature>
<evidence type="ECO:0000313" key="2">
    <source>
        <dbReference type="EMBL" id="KAF2992898.1"/>
    </source>
</evidence>
<accession>A0A9P4T3R7</accession>
<feature type="compositionally biased region" description="Acidic residues" evidence="1">
    <location>
        <begin position="28"/>
        <end position="37"/>
    </location>
</feature>
<evidence type="ECO:0000256" key="1">
    <source>
        <dbReference type="SAM" id="MobiDB-lite"/>
    </source>
</evidence>
<feature type="compositionally biased region" description="Polar residues" evidence="1">
    <location>
        <begin position="200"/>
        <end position="214"/>
    </location>
</feature>
<comment type="caution">
    <text evidence="2">The sequence shown here is derived from an EMBL/GenBank/DDBJ whole genome shotgun (WGS) entry which is preliminary data.</text>
</comment>
<keyword evidence="3" id="KW-1185">Reference proteome</keyword>
<dbReference type="AlphaFoldDB" id="A0A9P4T3R7"/>
<feature type="region of interest" description="Disordered" evidence="1">
    <location>
        <begin position="1"/>
        <end position="94"/>
    </location>
</feature>